<reference evidence="1 2" key="1">
    <citation type="submission" date="2008-12" db="EMBL/GenBank/DDBJ databases">
        <authorList>
            <person name="Fulton L."/>
            <person name="Clifton S."/>
            <person name="Fulton B."/>
            <person name="Xu J."/>
            <person name="Minx P."/>
            <person name="Pepin K.H."/>
            <person name="Johnson M."/>
            <person name="Bhonagiri V."/>
            <person name="Nash W.E."/>
            <person name="Mardis E.R."/>
            <person name="Wilson R.K."/>
        </authorList>
    </citation>
    <scope>NUCLEOTIDE SEQUENCE [LARGE SCALE GENOMIC DNA]</scope>
    <source>
        <strain evidence="1 2">DSM 14838</strain>
    </source>
</reference>
<sequence>MRESILPESKGEEPVKEDRRLRNLKYQMRKKGYVINDKDRVCVLADEDRRSPLQEKRIKTFSFRLQYKML</sequence>
<gene>
    <name evidence="1" type="ORF">BACCELL_00028</name>
</gene>
<reference evidence="1 2" key="2">
    <citation type="submission" date="2009-01" db="EMBL/GenBank/DDBJ databases">
        <title>Draft genome sequence of Bacteroides cellulosilyticus (DSM 14838).</title>
        <authorList>
            <person name="Sudarsanam P."/>
            <person name="Ley R."/>
            <person name="Guruge J."/>
            <person name="Turnbaugh P.J."/>
            <person name="Mahowald M."/>
            <person name="Liep D."/>
            <person name="Gordon J."/>
        </authorList>
    </citation>
    <scope>NUCLEOTIDE SEQUENCE [LARGE SCALE GENOMIC DNA]</scope>
    <source>
        <strain evidence="1 2">DSM 14838</strain>
    </source>
</reference>
<proteinExistence type="predicted"/>
<dbReference type="RefSeq" id="WP_002562754.1">
    <property type="nucleotide sequence ID" value="NZ_EQ973486.1"/>
</dbReference>
<comment type="caution">
    <text evidence="1">The sequence shown here is derived from an EMBL/GenBank/DDBJ whole genome shotgun (WGS) entry which is preliminary data.</text>
</comment>
<dbReference type="HOGENOM" id="CLU_202990_0_0_10"/>
<dbReference type="Proteomes" id="UP000003711">
    <property type="component" value="Unassembled WGS sequence"/>
</dbReference>
<name>E2N6Y6_9BACE</name>
<dbReference type="AlphaFoldDB" id="E2N6Y6"/>
<organism evidence="1 2">
    <name type="scientific">Bacteroides cellulosilyticus DSM 14838</name>
    <dbReference type="NCBI Taxonomy" id="537012"/>
    <lineage>
        <taxon>Bacteria</taxon>
        <taxon>Pseudomonadati</taxon>
        <taxon>Bacteroidota</taxon>
        <taxon>Bacteroidia</taxon>
        <taxon>Bacteroidales</taxon>
        <taxon>Bacteroidaceae</taxon>
        <taxon>Bacteroides</taxon>
    </lineage>
</organism>
<dbReference type="EMBL" id="ACCH01000002">
    <property type="protein sequence ID" value="EEF92322.1"/>
    <property type="molecule type" value="Genomic_DNA"/>
</dbReference>
<evidence type="ECO:0000313" key="2">
    <source>
        <dbReference type="Proteomes" id="UP000003711"/>
    </source>
</evidence>
<evidence type="ECO:0000313" key="1">
    <source>
        <dbReference type="EMBL" id="EEF92322.1"/>
    </source>
</evidence>
<protein>
    <submittedName>
        <fullName evidence="1">Uncharacterized protein</fullName>
    </submittedName>
</protein>
<accession>E2N6Y6</accession>